<dbReference type="GO" id="GO:0005524">
    <property type="term" value="F:ATP binding"/>
    <property type="evidence" value="ECO:0007669"/>
    <property type="project" value="UniProtKB-KW"/>
</dbReference>
<gene>
    <name evidence="19" type="primary">uvrA</name>
    <name evidence="19" type="ORF">GBM95_09630</name>
</gene>
<dbReference type="InterPro" id="IPR041102">
    <property type="entry name" value="UvrA_inter"/>
</dbReference>
<evidence type="ECO:0000256" key="1">
    <source>
        <dbReference type="ARBA" id="ARBA00004496"/>
    </source>
</evidence>
<keyword evidence="2" id="KW-1003">Cell membrane</keyword>
<keyword evidence="3" id="KW-0963">Cytoplasm</keyword>
<evidence type="ECO:0000313" key="19">
    <source>
        <dbReference type="EMBL" id="KAB7655374.1"/>
    </source>
</evidence>
<reference evidence="19 20" key="1">
    <citation type="submission" date="2019-10" db="EMBL/GenBank/DDBJ databases">
        <title>Genome diversity of Sutterella seckii.</title>
        <authorList>
            <person name="Chaplin A.V."/>
            <person name="Sokolova S.R."/>
            <person name="Mosin K.A."/>
            <person name="Ivanova E.L."/>
            <person name="Kochetkova T.O."/>
            <person name="Goltsov A.Y."/>
            <person name="Trofimov D.Y."/>
            <person name="Efimov B.A."/>
        </authorList>
    </citation>
    <scope>NUCLEOTIDE SEQUENCE [LARGE SCALE GENOMIC DNA]</scope>
    <source>
        <strain evidence="19 20">ASD393</strain>
    </source>
</reference>
<keyword evidence="12" id="KW-0267">Excision nuclease</keyword>
<dbReference type="PANTHER" id="PTHR43152">
    <property type="entry name" value="UVRABC SYSTEM PROTEIN A"/>
    <property type="match status" value="1"/>
</dbReference>
<evidence type="ECO:0000256" key="16">
    <source>
        <dbReference type="ARBA" id="ARBA00039316"/>
    </source>
</evidence>
<keyword evidence="4" id="KW-0479">Metal-binding</keyword>
<keyword evidence="11" id="KW-0067">ATP-binding</keyword>
<dbReference type="SUPFAM" id="SSF52540">
    <property type="entry name" value="P-loop containing nucleoside triphosphate hydrolases"/>
    <property type="match status" value="4"/>
</dbReference>
<dbReference type="GO" id="GO:0004518">
    <property type="term" value="F:nuclease activity"/>
    <property type="evidence" value="ECO:0007669"/>
    <property type="project" value="UniProtKB-KW"/>
</dbReference>
<dbReference type="GO" id="GO:0005737">
    <property type="term" value="C:cytoplasm"/>
    <property type="evidence" value="ECO:0007669"/>
    <property type="project" value="UniProtKB-SubCell"/>
</dbReference>
<dbReference type="Gene3D" id="3.30.1490.20">
    <property type="entry name" value="ATP-grasp fold, A domain"/>
    <property type="match status" value="1"/>
</dbReference>
<dbReference type="PANTHER" id="PTHR43152:SF3">
    <property type="entry name" value="UVRABC SYSTEM PROTEIN A"/>
    <property type="match status" value="1"/>
</dbReference>
<keyword evidence="6" id="KW-0547">Nucleotide-binding</keyword>
<evidence type="ECO:0000256" key="2">
    <source>
        <dbReference type="ARBA" id="ARBA00022475"/>
    </source>
</evidence>
<evidence type="ECO:0000256" key="9">
    <source>
        <dbReference type="ARBA" id="ARBA00022771"/>
    </source>
</evidence>
<evidence type="ECO:0000256" key="8">
    <source>
        <dbReference type="ARBA" id="ARBA00022769"/>
    </source>
</evidence>
<dbReference type="Gene3D" id="1.20.1580.10">
    <property type="entry name" value="ABC transporter ATPase like domain"/>
    <property type="match status" value="4"/>
</dbReference>
<evidence type="ECO:0000313" key="20">
    <source>
        <dbReference type="Proteomes" id="UP000430564"/>
    </source>
</evidence>
<dbReference type="Pfam" id="PF17755">
    <property type="entry name" value="UvrA_DNA-bind"/>
    <property type="match status" value="1"/>
</dbReference>
<evidence type="ECO:0000256" key="12">
    <source>
        <dbReference type="ARBA" id="ARBA00022881"/>
    </source>
</evidence>
<dbReference type="InterPro" id="IPR041552">
    <property type="entry name" value="UvrA_DNA-bd"/>
</dbReference>
<comment type="caution">
    <text evidence="19">The sequence shown here is derived from an EMBL/GenBank/DDBJ whole genome shotgun (WGS) entry which is preliminary data.</text>
</comment>
<dbReference type="Proteomes" id="UP000430564">
    <property type="component" value="Unassembled WGS sequence"/>
</dbReference>
<evidence type="ECO:0000259" key="18">
    <source>
        <dbReference type="PROSITE" id="PS50893"/>
    </source>
</evidence>
<keyword evidence="7" id="KW-0227">DNA damage</keyword>
<dbReference type="InterPro" id="IPR017871">
    <property type="entry name" value="ABC_transporter-like_CS"/>
</dbReference>
<evidence type="ECO:0000256" key="11">
    <source>
        <dbReference type="ARBA" id="ARBA00022840"/>
    </source>
</evidence>
<feature type="domain" description="ABC transporter" evidence="18">
    <location>
        <begin position="1017"/>
        <end position="1528"/>
    </location>
</feature>
<name>A0A6I1EHB4_9BURK</name>
<dbReference type="InterPro" id="IPR013815">
    <property type="entry name" value="ATP_grasp_subdomain_1"/>
</dbReference>
<comment type="subcellular location">
    <subcellularLocation>
        <location evidence="1">Cytoplasm</location>
    </subcellularLocation>
</comment>
<keyword evidence="8" id="KW-0228">DNA excision</keyword>
<dbReference type="GO" id="GO:0009380">
    <property type="term" value="C:excinuclease repair complex"/>
    <property type="evidence" value="ECO:0007669"/>
    <property type="project" value="InterPro"/>
</dbReference>
<feature type="domain" description="ABC transporter" evidence="18">
    <location>
        <begin position="635"/>
        <end position="986"/>
    </location>
</feature>
<evidence type="ECO:0000256" key="10">
    <source>
        <dbReference type="ARBA" id="ARBA00022833"/>
    </source>
</evidence>
<dbReference type="Gene3D" id="1.10.8.280">
    <property type="entry name" value="ABC transporter ATPase domain-like"/>
    <property type="match status" value="1"/>
</dbReference>
<evidence type="ECO:0000256" key="13">
    <source>
        <dbReference type="ARBA" id="ARBA00023125"/>
    </source>
</evidence>
<dbReference type="GO" id="GO:0016887">
    <property type="term" value="F:ATP hydrolysis activity"/>
    <property type="evidence" value="ECO:0007669"/>
    <property type="project" value="InterPro"/>
</dbReference>
<organism evidence="19 20">
    <name type="scientific">Sutterella seckii</name>
    <dbReference type="NCBI Taxonomy" id="1944635"/>
    <lineage>
        <taxon>Bacteria</taxon>
        <taxon>Pseudomonadati</taxon>
        <taxon>Pseudomonadota</taxon>
        <taxon>Betaproteobacteria</taxon>
        <taxon>Burkholderiales</taxon>
        <taxon>Sutterellaceae</taxon>
        <taxon>Sutterella</taxon>
    </lineage>
</organism>
<dbReference type="InterPro" id="IPR003593">
    <property type="entry name" value="AAA+_ATPase"/>
</dbReference>
<evidence type="ECO:0000256" key="14">
    <source>
        <dbReference type="ARBA" id="ARBA00023204"/>
    </source>
</evidence>
<keyword evidence="2" id="KW-0472">Membrane</keyword>
<keyword evidence="9" id="KW-0863">Zinc-finger</keyword>
<comment type="similarity">
    <text evidence="15">Belongs to the ABC transporter superfamily. UvrA family.</text>
</comment>
<dbReference type="OrthoDB" id="9809851at2"/>
<dbReference type="Gene3D" id="3.40.50.300">
    <property type="entry name" value="P-loop containing nucleotide triphosphate hydrolases"/>
    <property type="match status" value="5"/>
</dbReference>
<dbReference type="Pfam" id="PF17760">
    <property type="entry name" value="UvrA_inter"/>
    <property type="match status" value="1"/>
</dbReference>
<evidence type="ECO:0000256" key="6">
    <source>
        <dbReference type="ARBA" id="ARBA00022741"/>
    </source>
</evidence>
<protein>
    <recommendedName>
        <fullName evidence="16">UvrABC system protein A</fullName>
    </recommendedName>
    <alternativeName>
        <fullName evidence="17">Excinuclease ABC subunit A</fullName>
    </alternativeName>
</protein>
<dbReference type="PROSITE" id="PS00211">
    <property type="entry name" value="ABC_TRANSPORTER_1"/>
    <property type="match status" value="1"/>
</dbReference>
<dbReference type="InterPro" id="IPR004602">
    <property type="entry name" value="UvrA"/>
</dbReference>
<dbReference type="InterPro" id="IPR027417">
    <property type="entry name" value="P-loop_NTPase"/>
</dbReference>
<keyword evidence="5" id="KW-0677">Repeat</keyword>
<sequence>MTQQNSPRDARDERAPAIRIRGAEQNNLKHLNLDIPVGSFTVVTGLSGSGKSSLVFDTLYAEGQRRYVETFSPYARQFLDRMDRPKVESIEGVPPAIAIDQNAVIRTSRSTVGTMTEINDRLKLLFARKARAFCPNDGSAVLDFSPDSMWEDILGRLAARGESDARTAVAFERFVPKALPLETAEAGLSAQGFTRILAREARSDGTLLVVAADRFRASTVERSRAIEAIETALKRGDGRVAVWTESPGEAPRRFARYQHGLSCPECGLTFSPPKPASFSFNSPVGACPVCRGFGRVIGTDLSLVIPDRSKSLREDAVKPFSTKSFAECKDDMLRACRRLGIPTDVPYEDLPEEARRIIEEGEPGWTGKWQTEWYGIGRFFEWLETKNYKMHVRVMLSRYRSYRTCTACGGARLRPEALSWRIGTKEDREAVLAEAPDAGICAQPVGSGLSREAYAALPGFNFHELMLMPAAVLKHFLERLNAQKHDEAEALILGECLSRITFLCDVGLGYLTMNRQGRTLSGGEVQRVNLTTALGANLVNTLFVLDEPSIGLHPRDMDRVNGILRRLTAQGNTLVVVEHDPQVMLAGERLIDLGPGAGAAGGRIIYEGSTRGVLTAKTETGAYLSGEKRITRKALPVTDETPKLKLSHATLNNLKNVSVNFPLGRLIAVAGVSGSGKSSLIADTLVPALERKLGGAVVFSADAESDAPGSASAARLSGDLPAGIEFVDQSSLGRTTRGNPASYVGAFTAIREFFGTSPEAIVAGLKPGDFSFNSGAGRCPRCAGTGWEHVEMQFLSDVYLPCPDCGGERYQEKILRIRPTLDNGKALSISDVLDLTVDEALDAFSRHAAVVKPLKVLQLTGLGYLKLGQPLTTLSGGERQRLKLSARIAEGVPAVRGQKGKVFVFDEPTTGLHFADTAKLVDVFNRLTVMGHTVIVIEHNLDVIGAADWVIEMGPEGGFAGGEVIFTGTPQALEAGGTLTGEALLAWRRAQAQDASRESFFNLPPLRKPRINPEEALRESHAIVIEGAREHNLRDLSVDIPREAFTVVTGPSGSGKSTLAFDIVFAEGQRRYLESLNAYARSMVQPPPEPDVDSVRGIPPTVAIEQRTTRGGMRSTVATMTELYHFLRLIYVKLGTEYCPDCQVPVEAQTPAMIAESIGEAFPNEECALFVPIVTGRKGIFEKEFLRLRQKGVKLVLVDGEYASIETTVPKLARNVLHTIEALAGRTDTTAPPRMIEVDVRAALALEKSAQLRAVPASQVSPGAPVTHPGIFYSLERACPKCGRSLPELDPRLFSYNSEAGACPTCSGYGVLTASIRKAVKKGEAMETEFSRTEDEPEVVCPDCCGARLNEVARNVRWEGKAIQEVCRMTAREAAGWFKGLRLNSRSAAIAHDALEEIRSRLAFLAEVGLDYLTLERSAPTLSGGETQRIHLASQLGTNLRGVCYVLDEPTIGLHPRDNGMLLSAIESLTKKGNTLLVVEHDEETIRRADHVIDIGPGAGVRGGRLMGEGTVEDLERNPDSPTGRLLAHPIAHTGIPERLPDAEGKRLTLEGIRFRNLDIGKFDIPLKRLTVVTGVSGSGKSTLCREILYENLKRRIESPEAKLSGLSGMKGTEAVGRVLEVDQTPIGKNPRSCPATYAGVMTPIRDLFASTNEAKARGYGASRFTFNKTEGACPECAGQGLRTVEMNFLPDVKVLCEACGGKRFNPETLSVEWKEKSIGDVLAMEIDEAVEFFASMPSISHPLKLMQEVGLGYLTLGQPSPTLSGGEAQRLKLVTELARVRPEGTFSARSPHTLYVLDEPTVGLHMADVAKLMHVLSRLVDAGSTVVIIEHNLDVVADADWVIDLGPEGGSAGGRVVGEGTPKEIAAKKTATGKALRAFLKAHKPKRKTKTQ</sequence>
<evidence type="ECO:0000256" key="5">
    <source>
        <dbReference type="ARBA" id="ARBA00022737"/>
    </source>
</evidence>
<dbReference type="GO" id="GO:0008270">
    <property type="term" value="F:zinc ion binding"/>
    <property type="evidence" value="ECO:0007669"/>
    <property type="project" value="UniProtKB-KW"/>
</dbReference>
<dbReference type="SMART" id="SM00382">
    <property type="entry name" value="AAA"/>
    <property type="match status" value="2"/>
</dbReference>
<dbReference type="GO" id="GO:0006289">
    <property type="term" value="P:nucleotide-excision repair"/>
    <property type="evidence" value="ECO:0007669"/>
    <property type="project" value="InterPro"/>
</dbReference>
<evidence type="ECO:0000256" key="3">
    <source>
        <dbReference type="ARBA" id="ARBA00022490"/>
    </source>
</evidence>
<dbReference type="RefSeq" id="WP_152158901.1">
    <property type="nucleotide sequence ID" value="NZ_WEHX01000086.1"/>
</dbReference>
<evidence type="ECO:0000256" key="4">
    <source>
        <dbReference type="ARBA" id="ARBA00022723"/>
    </source>
</evidence>
<dbReference type="InterPro" id="IPR003439">
    <property type="entry name" value="ABC_transporter-like_ATP-bd"/>
</dbReference>
<dbReference type="EMBL" id="WEHX01000086">
    <property type="protein sequence ID" value="KAB7655374.1"/>
    <property type="molecule type" value="Genomic_DNA"/>
</dbReference>
<keyword evidence="13" id="KW-0238">DNA-binding</keyword>
<evidence type="ECO:0000256" key="17">
    <source>
        <dbReference type="ARBA" id="ARBA00042156"/>
    </source>
</evidence>
<proteinExistence type="inferred from homology"/>
<evidence type="ECO:0000256" key="15">
    <source>
        <dbReference type="ARBA" id="ARBA00038000"/>
    </source>
</evidence>
<accession>A0A6I1EHB4</accession>
<dbReference type="NCBIfam" id="TIGR00630">
    <property type="entry name" value="uvra"/>
    <property type="match status" value="1"/>
</dbReference>
<dbReference type="GO" id="GO:0003677">
    <property type="term" value="F:DNA binding"/>
    <property type="evidence" value="ECO:0007669"/>
    <property type="project" value="UniProtKB-KW"/>
</dbReference>
<keyword evidence="14" id="KW-0234">DNA repair</keyword>
<keyword evidence="10" id="KW-0862">Zinc</keyword>
<dbReference type="PROSITE" id="PS50893">
    <property type="entry name" value="ABC_TRANSPORTER_2"/>
    <property type="match status" value="2"/>
</dbReference>
<evidence type="ECO:0000256" key="7">
    <source>
        <dbReference type="ARBA" id="ARBA00022763"/>
    </source>
</evidence>